<dbReference type="Pfam" id="PF09299">
    <property type="entry name" value="Mu-transpos_C"/>
    <property type="match status" value="1"/>
</dbReference>
<dbReference type="PANTHER" id="PTHR35004">
    <property type="entry name" value="TRANSPOSASE RV3428C-RELATED"/>
    <property type="match status" value="1"/>
</dbReference>
<accession>Q67M45</accession>
<dbReference type="EMBL" id="AP006840">
    <property type="protein sequence ID" value="BAD41250.1"/>
    <property type="molecule type" value="Genomic_DNA"/>
</dbReference>
<gene>
    <name evidence="3" type="ordered locus">STH2265</name>
</gene>
<dbReference type="AlphaFoldDB" id="Q67M45"/>
<dbReference type="GO" id="GO:0003676">
    <property type="term" value="F:nucleic acid binding"/>
    <property type="evidence" value="ECO:0007669"/>
    <property type="project" value="InterPro"/>
</dbReference>
<name>Q67M45_SYMTH</name>
<dbReference type="GO" id="GO:0015074">
    <property type="term" value="P:DNA integration"/>
    <property type="evidence" value="ECO:0007669"/>
    <property type="project" value="InterPro"/>
</dbReference>
<dbReference type="PROSITE" id="PS50994">
    <property type="entry name" value="INTEGRASE"/>
    <property type="match status" value="1"/>
</dbReference>
<evidence type="ECO:0000259" key="2">
    <source>
        <dbReference type="PROSITE" id="PS50994"/>
    </source>
</evidence>
<protein>
    <submittedName>
        <fullName evidence="3">Transposase</fullName>
    </submittedName>
</protein>
<dbReference type="Pfam" id="PF00665">
    <property type="entry name" value="rve"/>
    <property type="match status" value="1"/>
</dbReference>
<dbReference type="InterPro" id="IPR036397">
    <property type="entry name" value="RNaseH_sf"/>
</dbReference>
<dbReference type="STRING" id="292459.STH2265"/>
<dbReference type="Gene3D" id="3.30.420.10">
    <property type="entry name" value="Ribonuclease H-like superfamily/Ribonuclease H"/>
    <property type="match status" value="1"/>
</dbReference>
<keyword evidence="4" id="KW-1185">Reference proteome</keyword>
<dbReference type="HOGENOM" id="CLU_038364_0_0_9"/>
<dbReference type="Pfam" id="PF13518">
    <property type="entry name" value="HTH_28"/>
    <property type="match status" value="1"/>
</dbReference>
<evidence type="ECO:0000313" key="3">
    <source>
        <dbReference type="EMBL" id="BAD41250.1"/>
    </source>
</evidence>
<organism evidence="3 4">
    <name type="scientific">Symbiobacterium thermophilum (strain DSM 24528 / JCM 14929 / IAM 14863 / T)</name>
    <dbReference type="NCBI Taxonomy" id="292459"/>
    <lineage>
        <taxon>Bacteria</taxon>
        <taxon>Bacillati</taxon>
        <taxon>Bacillota</taxon>
        <taxon>Clostridia</taxon>
        <taxon>Eubacteriales</taxon>
        <taxon>Symbiobacteriaceae</taxon>
        <taxon>Symbiobacterium</taxon>
    </lineage>
</organism>
<dbReference type="Proteomes" id="UP000000417">
    <property type="component" value="Chromosome"/>
</dbReference>
<dbReference type="InterPro" id="IPR015378">
    <property type="entry name" value="Transposase-like_Mu_C"/>
</dbReference>
<dbReference type="InterPro" id="IPR001584">
    <property type="entry name" value="Integrase_cat-core"/>
</dbReference>
<feature type="domain" description="Integrase catalytic" evidence="2">
    <location>
        <begin position="162"/>
        <end position="336"/>
    </location>
</feature>
<proteinExistence type="predicted"/>
<dbReference type="InterPro" id="IPR012337">
    <property type="entry name" value="RNaseH-like_sf"/>
</dbReference>
<sequence>MAREGLTMDEQQRDEIAAFRWQLIAPVVAEDVTRLERRRILQQIARQHHQIPHSDKTRVSVCTLERWIAAYRQAGFDGLKPKVRDDARKGRVITPEILEHAIAARREVPERSVQQIIDTLEKAGVVPPGLLRRSTLSQHLVRAGYSRKAMLSRKRRATFRRFEAAHRNDCWQGDVCHLLNLPHPDRPDKTRKVYLIAFIDDYSRIVYGQMYWEEKLPRLEDCLKRTILRYGLPRRIYVDNGAIYSARHLARICGRLGIRLTHSRPYRPQGRGKIERFFLTVQKSFLPEAQQLIAAGQLATLEQLNELFWAWLEVAYHNRVHGVTKQTPRQRFESDTEPLRRIDPSALREVFLWEEERVVDQTGCFSLYRNQYEVDPALARRKVTLRYDPYDLSQIQVWHEGKRFADAVPLKLHRTRHRSVSPAPEPATAAPKTGLNFLTLAKKQHDTERRRRLGETAYTRLTQPKGGQN</sequence>
<dbReference type="KEGG" id="sth:STH2265"/>
<dbReference type="InterPro" id="IPR055247">
    <property type="entry name" value="InsJ-like_HTH"/>
</dbReference>
<dbReference type="eggNOG" id="COG2801">
    <property type="taxonomic scope" value="Bacteria"/>
</dbReference>
<dbReference type="SUPFAM" id="SSF46689">
    <property type="entry name" value="Homeodomain-like"/>
    <property type="match status" value="1"/>
</dbReference>
<dbReference type="SUPFAM" id="SSF53098">
    <property type="entry name" value="Ribonuclease H-like"/>
    <property type="match status" value="1"/>
</dbReference>
<evidence type="ECO:0000313" key="4">
    <source>
        <dbReference type="Proteomes" id="UP000000417"/>
    </source>
</evidence>
<reference evidence="3 4" key="1">
    <citation type="journal article" date="2004" name="Nucleic Acids Res.">
        <title>Genome sequence of Symbiobacterium thermophilum, an uncultivable bacterium that depends on microbial commensalism.</title>
        <authorList>
            <person name="Ueda K."/>
            <person name="Yamashita A."/>
            <person name="Ishikawa J."/>
            <person name="Shimada M."/>
            <person name="Watsuji T."/>
            <person name="Morimura K."/>
            <person name="Ikeda H."/>
            <person name="Hattori M."/>
            <person name="Beppu T."/>
        </authorList>
    </citation>
    <scope>NUCLEOTIDE SEQUENCE [LARGE SCALE GENOMIC DNA]</scope>
    <source>
        <strain evidence="4">T / IAM 14863</strain>
    </source>
</reference>
<feature type="region of interest" description="Disordered" evidence="1">
    <location>
        <begin position="446"/>
        <end position="469"/>
    </location>
</feature>
<feature type="compositionally biased region" description="Polar residues" evidence="1">
    <location>
        <begin position="459"/>
        <end position="469"/>
    </location>
</feature>
<dbReference type="InterPro" id="IPR009057">
    <property type="entry name" value="Homeodomain-like_sf"/>
</dbReference>
<dbReference type="PANTHER" id="PTHR35004:SF6">
    <property type="entry name" value="TRANSPOSASE"/>
    <property type="match status" value="1"/>
</dbReference>
<evidence type="ECO:0000256" key="1">
    <source>
        <dbReference type="SAM" id="MobiDB-lite"/>
    </source>
</evidence>